<dbReference type="Pfam" id="PF00561">
    <property type="entry name" value="Abhydrolase_1"/>
    <property type="match status" value="1"/>
</dbReference>
<proteinExistence type="inferred from homology"/>
<organism evidence="14 15">
    <name type="scientific">Bucorvus abyssinicus</name>
    <name type="common">Northern ground-hornbill</name>
    <name type="synonym">Abyssinian ground-hornbill</name>
    <dbReference type="NCBI Taxonomy" id="153643"/>
    <lineage>
        <taxon>Eukaryota</taxon>
        <taxon>Metazoa</taxon>
        <taxon>Chordata</taxon>
        <taxon>Craniata</taxon>
        <taxon>Vertebrata</taxon>
        <taxon>Euteleostomi</taxon>
        <taxon>Archelosauria</taxon>
        <taxon>Archosauria</taxon>
        <taxon>Dinosauria</taxon>
        <taxon>Saurischia</taxon>
        <taxon>Theropoda</taxon>
        <taxon>Coelurosauria</taxon>
        <taxon>Aves</taxon>
        <taxon>Neognathae</taxon>
        <taxon>Neoaves</taxon>
        <taxon>Telluraves</taxon>
        <taxon>Coraciimorphae</taxon>
        <taxon>Bucerotiformes</taxon>
        <taxon>Bucorvidae</taxon>
        <taxon>Bucorvus</taxon>
    </lineage>
</organism>
<evidence type="ECO:0000256" key="7">
    <source>
        <dbReference type="ARBA" id="ARBA00044064"/>
    </source>
</evidence>
<keyword evidence="2" id="KW-0378">Hydrolase</keyword>
<feature type="region of interest" description="Disordered" evidence="12">
    <location>
        <begin position="1"/>
        <end position="54"/>
    </location>
</feature>
<evidence type="ECO:0000256" key="11">
    <source>
        <dbReference type="ARBA" id="ARBA00048919"/>
    </source>
</evidence>
<comment type="catalytic activity">
    <reaction evidence="11">
        <text>1-octadecanoyl-2-(5Z,8Z,11Z,14Z-eicosatetraenoyl)-sn-glycerol + H2O = 2-(5Z,8Z,11Z,14Z-eicosatetraenoyl)-glycerol + octadecanoate + H(+)</text>
        <dbReference type="Rhea" id="RHEA:38507"/>
        <dbReference type="ChEBI" id="CHEBI:15377"/>
        <dbReference type="ChEBI" id="CHEBI:15378"/>
        <dbReference type="ChEBI" id="CHEBI:25629"/>
        <dbReference type="ChEBI" id="CHEBI:52392"/>
        <dbReference type="ChEBI" id="CHEBI:75728"/>
    </reaction>
</comment>
<dbReference type="Proteomes" id="UP000551127">
    <property type="component" value="Unassembled WGS sequence"/>
</dbReference>
<protein>
    <recommendedName>
        <fullName evidence="7">sn-1-specific diacylglycerol lipase ABHD11</fullName>
        <ecNumber evidence="3">3.1.1.116</ecNumber>
    </recommendedName>
    <alternativeName>
        <fullName evidence="4">Alpha/beta hydrolase domain-containing protein 11</fullName>
    </alternativeName>
</protein>
<evidence type="ECO:0000256" key="8">
    <source>
        <dbReference type="ARBA" id="ARBA00048283"/>
    </source>
</evidence>
<gene>
    <name evidence="14" type="primary">Abhd11</name>
    <name evidence="14" type="ORF">BUCABY_R00523</name>
</gene>
<dbReference type="PANTHER" id="PTHR46118">
    <property type="entry name" value="PROTEIN ABHD11"/>
    <property type="match status" value="1"/>
</dbReference>
<dbReference type="GO" id="GO:0005739">
    <property type="term" value="C:mitochondrion"/>
    <property type="evidence" value="ECO:0007669"/>
    <property type="project" value="TreeGrafter"/>
</dbReference>
<evidence type="ECO:0000256" key="6">
    <source>
        <dbReference type="ARBA" id="ARBA00043742"/>
    </source>
</evidence>
<dbReference type="AlphaFoldDB" id="A0A7K4YMG4"/>
<dbReference type="PANTHER" id="PTHR46118:SF4">
    <property type="entry name" value="PROTEIN ABHD11"/>
    <property type="match status" value="1"/>
</dbReference>
<dbReference type="PRINTS" id="PR00111">
    <property type="entry name" value="ABHYDROLASE"/>
</dbReference>
<dbReference type="InterPro" id="IPR029058">
    <property type="entry name" value="AB_hydrolase_fold"/>
</dbReference>
<comment type="catalytic activity">
    <reaction evidence="5">
        <text>a 1,2-diacyl-sn-glycerol + H2O = a 2-acylglycerol + a fatty acid + H(+)</text>
        <dbReference type="Rhea" id="RHEA:33275"/>
        <dbReference type="ChEBI" id="CHEBI:15377"/>
        <dbReference type="ChEBI" id="CHEBI:15378"/>
        <dbReference type="ChEBI" id="CHEBI:17389"/>
        <dbReference type="ChEBI" id="CHEBI:17815"/>
        <dbReference type="ChEBI" id="CHEBI:28868"/>
        <dbReference type="EC" id="3.1.1.116"/>
    </reaction>
</comment>
<feature type="non-terminal residue" evidence="14">
    <location>
        <position position="1"/>
    </location>
</feature>
<evidence type="ECO:0000256" key="4">
    <source>
        <dbReference type="ARBA" id="ARBA00042703"/>
    </source>
</evidence>
<dbReference type="EC" id="3.1.1.116" evidence="3"/>
<comment type="catalytic activity">
    <reaction evidence="6">
        <text>a 1,3-diacyl-sn-glycerol + H2O = a 1-acyl-sn-glycerol + a fatty acid + H(+)</text>
        <dbReference type="Rhea" id="RHEA:38503"/>
        <dbReference type="ChEBI" id="CHEBI:15377"/>
        <dbReference type="ChEBI" id="CHEBI:15378"/>
        <dbReference type="ChEBI" id="CHEBI:28868"/>
        <dbReference type="ChEBI" id="CHEBI:64683"/>
        <dbReference type="ChEBI" id="CHEBI:77272"/>
    </reaction>
</comment>
<evidence type="ECO:0000256" key="9">
    <source>
        <dbReference type="ARBA" id="ARBA00048504"/>
    </source>
</evidence>
<feature type="non-terminal residue" evidence="14">
    <location>
        <position position="320"/>
    </location>
</feature>
<comment type="catalytic activity">
    <reaction evidence="8">
        <text>1-octadecanoyl-2-(4Z,7Z,10Z,13Z,16Z,19Z-docosahexaenoyl)-sn-glycerol + H2O = 2-(4Z,7Z,10Z,13Z,16Z,19Z-docosahexaenoyl)-glycerol + octadecanoate + H(+)</text>
        <dbReference type="Rhea" id="RHEA:77107"/>
        <dbReference type="ChEBI" id="CHEBI:15377"/>
        <dbReference type="ChEBI" id="CHEBI:15378"/>
        <dbReference type="ChEBI" id="CHEBI:25629"/>
        <dbReference type="ChEBI" id="CHEBI:77129"/>
        <dbReference type="ChEBI" id="CHEBI:186738"/>
    </reaction>
</comment>
<dbReference type="OrthoDB" id="8119704at2759"/>
<comment type="similarity">
    <text evidence="1">Belongs to the AB hydrolase superfamily.</text>
</comment>
<dbReference type="Gene3D" id="3.40.50.1820">
    <property type="entry name" value="alpha/beta hydrolase"/>
    <property type="match status" value="1"/>
</dbReference>
<dbReference type="GO" id="GO:0052689">
    <property type="term" value="F:carboxylic ester hydrolase activity"/>
    <property type="evidence" value="ECO:0007669"/>
    <property type="project" value="TreeGrafter"/>
</dbReference>
<dbReference type="FunFam" id="3.40.50.1820:FF:000039">
    <property type="entry name" value="Esterase ybfF"/>
    <property type="match status" value="1"/>
</dbReference>
<evidence type="ECO:0000256" key="12">
    <source>
        <dbReference type="SAM" id="MobiDB-lite"/>
    </source>
</evidence>
<evidence type="ECO:0000256" key="10">
    <source>
        <dbReference type="ARBA" id="ARBA00048513"/>
    </source>
</evidence>
<evidence type="ECO:0000259" key="13">
    <source>
        <dbReference type="Pfam" id="PF00561"/>
    </source>
</evidence>
<feature type="domain" description="AB hydrolase-1" evidence="13">
    <location>
        <begin position="70"/>
        <end position="304"/>
    </location>
</feature>
<accession>A0A7K4YMG4</accession>
<evidence type="ECO:0000313" key="15">
    <source>
        <dbReference type="Proteomes" id="UP000551127"/>
    </source>
</evidence>
<evidence type="ECO:0000256" key="2">
    <source>
        <dbReference type="ARBA" id="ARBA00022801"/>
    </source>
</evidence>
<comment type="catalytic activity">
    <reaction evidence="9">
        <text>1,2-didecanoylglycerol + H2O = decanoylglycerol + decanoate + H(+)</text>
        <dbReference type="Rhea" id="RHEA:48596"/>
        <dbReference type="ChEBI" id="CHEBI:11152"/>
        <dbReference type="ChEBI" id="CHEBI:15377"/>
        <dbReference type="ChEBI" id="CHEBI:15378"/>
        <dbReference type="ChEBI" id="CHEBI:27689"/>
        <dbReference type="ChEBI" id="CHEBI:90605"/>
    </reaction>
</comment>
<sequence length="320" mass="35139">PATGAGPVGLRRRPCPQPPLPPHHPCQEGSHWSHPRPRPLPALAPPPDDRLPGRAVPLAHVEVGGRGDRPPLVLLHGLFGSHGNFQTVAKALVRRGSGKVLTLDARNHGSSPHSPLMTYEAMSLDVQHLLTRLGITKCILLGHSMGGKTAMTLALQRPDLVERLICVDISPVSTALTSEFSAYISAMKLVKIPDGLSRSAARQLADDQLCPVVQLPHLRQFLLTNLVEVEGRYVWRVNLEAISNHLADIMNFPIFHKPYLGPTLFLGGSKSPYISSKDYPEIQRLFPKADVQYIRDAGHIVHQDKFEEFITAVLNFLPPP</sequence>
<evidence type="ECO:0000313" key="14">
    <source>
        <dbReference type="EMBL" id="NWR60179.1"/>
    </source>
</evidence>
<dbReference type="InterPro" id="IPR000073">
    <property type="entry name" value="AB_hydrolase_1"/>
</dbReference>
<evidence type="ECO:0000256" key="5">
    <source>
        <dbReference type="ARBA" id="ARBA00043667"/>
    </source>
</evidence>
<evidence type="ECO:0000256" key="3">
    <source>
        <dbReference type="ARBA" id="ARBA00026104"/>
    </source>
</evidence>
<keyword evidence="15" id="KW-1185">Reference proteome</keyword>
<comment type="catalytic activity">
    <reaction evidence="10">
        <text>1-octadecanoyl-2-(9Z-octadecenoyl)-sn-glycerol + H2O = 2-(9Z-octadecenoyl)-glycerol + octadecanoate + H(+)</text>
        <dbReference type="Rhea" id="RHEA:77103"/>
        <dbReference type="ChEBI" id="CHEBI:15377"/>
        <dbReference type="ChEBI" id="CHEBI:15378"/>
        <dbReference type="ChEBI" id="CHEBI:25629"/>
        <dbReference type="ChEBI" id="CHEBI:73990"/>
        <dbReference type="ChEBI" id="CHEBI:75468"/>
    </reaction>
</comment>
<dbReference type="EMBL" id="VYZL01002648">
    <property type="protein sequence ID" value="NWR60179.1"/>
    <property type="molecule type" value="Genomic_DNA"/>
</dbReference>
<evidence type="ECO:0000256" key="1">
    <source>
        <dbReference type="ARBA" id="ARBA00008645"/>
    </source>
</evidence>
<feature type="compositionally biased region" description="Pro residues" evidence="12">
    <location>
        <begin position="15"/>
        <end position="24"/>
    </location>
</feature>
<name>A0A7K4YMG4_BUCAB</name>
<reference evidence="14 15" key="1">
    <citation type="submission" date="2019-09" db="EMBL/GenBank/DDBJ databases">
        <title>Bird 10,000 Genomes (B10K) Project - Family phase.</title>
        <authorList>
            <person name="Zhang G."/>
        </authorList>
    </citation>
    <scope>NUCLEOTIDE SEQUENCE [LARGE SCALE GENOMIC DNA]</scope>
    <source>
        <strain evidence="14">B10K-DU-012-80</strain>
    </source>
</reference>
<comment type="caution">
    <text evidence="14">The sequence shown here is derived from an EMBL/GenBank/DDBJ whole genome shotgun (WGS) entry which is preliminary data.</text>
</comment>
<dbReference type="SUPFAM" id="SSF53474">
    <property type="entry name" value="alpha/beta-Hydrolases"/>
    <property type="match status" value="1"/>
</dbReference>